<dbReference type="EMBL" id="CAJMWV010008887">
    <property type="protein sequence ID" value="CAE6537202.1"/>
    <property type="molecule type" value="Genomic_DNA"/>
</dbReference>
<dbReference type="Proteomes" id="UP000663831">
    <property type="component" value="Unassembled WGS sequence"/>
</dbReference>
<feature type="transmembrane region" description="Helical" evidence="1">
    <location>
        <begin position="34"/>
        <end position="55"/>
    </location>
</feature>
<dbReference type="Gene3D" id="6.10.110.10">
    <property type="match status" value="1"/>
</dbReference>
<evidence type="ECO:0000313" key="2">
    <source>
        <dbReference type="EMBL" id="CAE6537202.1"/>
    </source>
</evidence>
<keyword evidence="1" id="KW-1133">Transmembrane helix</keyword>
<protein>
    <submittedName>
        <fullName evidence="2">Uncharacterized protein</fullName>
    </submittedName>
</protein>
<keyword evidence="1" id="KW-0472">Membrane</keyword>
<reference evidence="2" key="1">
    <citation type="submission" date="2021-01" db="EMBL/GenBank/DDBJ databases">
        <authorList>
            <person name="Kaushik A."/>
        </authorList>
    </citation>
    <scope>NUCLEOTIDE SEQUENCE</scope>
    <source>
        <strain evidence="2">AG3-1AP</strain>
    </source>
</reference>
<feature type="transmembrane region" description="Helical" evidence="1">
    <location>
        <begin position="67"/>
        <end position="88"/>
    </location>
</feature>
<organism evidence="2 3">
    <name type="scientific">Rhizoctonia solani</name>
    <dbReference type="NCBI Taxonomy" id="456999"/>
    <lineage>
        <taxon>Eukaryota</taxon>
        <taxon>Fungi</taxon>
        <taxon>Dikarya</taxon>
        <taxon>Basidiomycota</taxon>
        <taxon>Agaricomycotina</taxon>
        <taxon>Agaricomycetes</taxon>
        <taxon>Cantharellales</taxon>
        <taxon>Ceratobasidiaceae</taxon>
        <taxon>Rhizoctonia</taxon>
    </lineage>
</organism>
<comment type="caution">
    <text evidence="2">The sequence shown here is derived from an EMBL/GenBank/DDBJ whole genome shotgun (WGS) entry which is preliminary data.</text>
</comment>
<dbReference type="InterPro" id="IPR038213">
    <property type="entry name" value="IFI6/IFI27-like_sf"/>
</dbReference>
<name>A0A8H3HUQ5_9AGAM</name>
<evidence type="ECO:0000256" key="1">
    <source>
        <dbReference type="SAM" id="Phobius"/>
    </source>
</evidence>
<dbReference type="AlphaFoldDB" id="A0A8H3HUQ5"/>
<accession>A0A8H3HUQ5</accession>
<gene>
    <name evidence="2" type="ORF">RDB_LOCUS167296</name>
</gene>
<keyword evidence="1" id="KW-0812">Transmembrane</keyword>
<evidence type="ECO:0000313" key="3">
    <source>
        <dbReference type="Proteomes" id="UP000663831"/>
    </source>
</evidence>
<proteinExistence type="predicted"/>
<sequence length="143" mass="13841">MAIFKPPRGLVSGQQYSLNFVGVMSSDQNKRSQAAKVAGVGLGVGAAVFVTPLLMGFGFGGVVAGSIAAGIQSVVYGAAVPAGSWFAIMQSIGATATLVPALLAGGGAAGAAGIVAGGQGDNSNDNGRNKAGNCSRCGGTLPR</sequence>